<dbReference type="Proteomes" id="UP001165962">
    <property type="component" value="Unassembled WGS sequence"/>
</dbReference>
<dbReference type="EMBL" id="JAAOIW010000002">
    <property type="protein sequence ID" value="NHN29289.1"/>
    <property type="molecule type" value="Genomic_DNA"/>
</dbReference>
<keyword evidence="2 5" id="KW-0812">Transmembrane</keyword>
<feature type="transmembrane region" description="Helical" evidence="5">
    <location>
        <begin position="28"/>
        <end position="45"/>
    </location>
</feature>
<feature type="transmembrane region" description="Helical" evidence="5">
    <location>
        <begin position="121"/>
        <end position="143"/>
    </location>
</feature>
<proteinExistence type="predicted"/>
<dbReference type="Pfam" id="PF02674">
    <property type="entry name" value="Colicin_V"/>
    <property type="match status" value="1"/>
</dbReference>
<evidence type="ECO:0000256" key="4">
    <source>
        <dbReference type="ARBA" id="ARBA00023136"/>
    </source>
</evidence>
<dbReference type="PANTHER" id="PTHR37306:SF1">
    <property type="entry name" value="COLICIN V PRODUCTION PROTEIN"/>
    <property type="match status" value="1"/>
</dbReference>
<dbReference type="PANTHER" id="PTHR37306">
    <property type="entry name" value="COLICIN V PRODUCTION PROTEIN"/>
    <property type="match status" value="1"/>
</dbReference>
<reference evidence="6" key="1">
    <citation type="submission" date="2020-03" db="EMBL/GenBank/DDBJ databases">
        <title>Draft sequencing of Paenibacilllus sp. S3N08.</title>
        <authorList>
            <person name="Kim D.-U."/>
        </authorList>
    </citation>
    <scope>NUCLEOTIDE SEQUENCE</scope>
    <source>
        <strain evidence="6">S3N08</strain>
    </source>
</reference>
<evidence type="ECO:0000256" key="3">
    <source>
        <dbReference type="ARBA" id="ARBA00022989"/>
    </source>
</evidence>
<gene>
    <name evidence="6" type="ORF">G9U52_05520</name>
</gene>
<name>A0ABX0J5G8_9BACL</name>
<dbReference type="RefSeq" id="WP_166147113.1">
    <property type="nucleotide sequence ID" value="NZ_JAAOIW010000002.1"/>
</dbReference>
<organism evidence="6 7">
    <name type="scientific">Paenibacillus agricola</name>
    <dbReference type="NCBI Taxonomy" id="2716264"/>
    <lineage>
        <taxon>Bacteria</taxon>
        <taxon>Bacillati</taxon>
        <taxon>Bacillota</taxon>
        <taxon>Bacilli</taxon>
        <taxon>Bacillales</taxon>
        <taxon>Paenibacillaceae</taxon>
        <taxon>Paenibacillus</taxon>
    </lineage>
</organism>
<evidence type="ECO:0000256" key="2">
    <source>
        <dbReference type="ARBA" id="ARBA00022692"/>
    </source>
</evidence>
<comment type="caution">
    <text evidence="6">The sequence shown here is derived from an EMBL/GenBank/DDBJ whole genome shotgun (WGS) entry which is preliminary data.</text>
</comment>
<evidence type="ECO:0000313" key="6">
    <source>
        <dbReference type="EMBL" id="NHN29289.1"/>
    </source>
</evidence>
<sequence length="197" mass="21433">MNGLDWAVAVLVVAGLILGYYRGFVSQLVSIAGLFIAYIVAFTFYKDIAPWIAGVLSTANSEAYEKYGSFLKGLHLDTYVSNAIAFGLLLFVVKIALSIVGRILHWITLTPGIKTINQWSGALLGLAEAALIVIVIVNVMIVIPNETSQRLLKESTFAPHIVNALPSVSDKLNELWDSKTKVNPFSPAALDLREQAE</sequence>
<evidence type="ECO:0000256" key="1">
    <source>
        <dbReference type="ARBA" id="ARBA00004141"/>
    </source>
</evidence>
<evidence type="ECO:0000256" key="5">
    <source>
        <dbReference type="SAM" id="Phobius"/>
    </source>
</evidence>
<keyword evidence="7" id="KW-1185">Reference proteome</keyword>
<protein>
    <submittedName>
        <fullName evidence="6">CvpA family protein</fullName>
    </submittedName>
</protein>
<feature type="transmembrane region" description="Helical" evidence="5">
    <location>
        <begin position="6"/>
        <end position="21"/>
    </location>
</feature>
<comment type="subcellular location">
    <subcellularLocation>
        <location evidence="1">Membrane</location>
        <topology evidence="1">Multi-pass membrane protein</topology>
    </subcellularLocation>
</comment>
<evidence type="ECO:0000313" key="7">
    <source>
        <dbReference type="Proteomes" id="UP001165962"/>
    </source>
</evidence>
<keyword evidence="3 5" id="KW-1133">Transmembrane helix</keyword>
<keyword evidence="4 5" id="KW-0472">Membrane</keyword>
<accession>A0ABX0J5G8</accession>
<feature type="transmembrane region" description="Helical" evidence="5">
    <location>
        <begin position="79"/>
        <end position="100"/>
    </location>
</feature>
<dbReference type="InterPro" id="IPR003825">
    <property type="entry name" value="Colicin-V_CvpA"/>
</dbReference>